<dbReference type="InterPro" id="IPR035901">
    <property type="entry name" value="GIY-YIG_endonuc_sf"/>
</dbReference>
<evidence type="ECO:0000259" key="3">
    <source>
        <dbReference type="PROSITE" id="PS50165"/>
    </source>
</evidence>
<name>A0A1G1Z833_9BACT</name>
<organism evidence="4 5">
    <name type="scientific">Candidatus Colwellbacteria bacterium RIFCSPLOWO2_01_FULL_48_10</name>
    <dbReference type="NCBI Taxonomy" id="1797690"/>
    <lineage>
        <taxon>Bacteria</taxon>
        <taxon>Candidatus Colwelliibacteriota</taxon>
    </lineage>
</organism>
<feature type="domain" description="GIY-YIG" evidence="2">
    <location>
        <begin position="1"/>
        <end position="71"/>
    </location>
</feature>
<feature type="domain" description="UvrC family homology region profile" evidence="3">
    <location>
        <begin position="274"/>
        <end position="360"/>
    </location>
</feature>
<dbReference type="STRING" id="1797690.A3B23_02865"/>
<dbReference type="InterPro" id="IPR036876">
    <property type="entry name" value="UVR_dom_sf"/>
</dbReference>
<evidence type="ECO:0000313" key="4">
    <source>
        <dbReference type="EMBL" id="OGY59807.1"/>
    </source>
</evidence>
<reference evidence="4 5" key="1">
    <citation type="journal article" date="2016" name="Nat. Commun.">
        <title>Thousands of microbial genomes shed light on interconnected biogeochemical processes in an aquifer system.</title>
        <authorList>
            <person name="Anantharaman K."/>
            <person name="Brown C.T."/>
            <person name="Hug L.A."/>
            <person name="Sharon I."/>
            <person name="Castelle C.J."/>
            <person name="Probst A.J."/>
            <person name="Thomas B.C."/>
            <person name="Singh A."/>
            <person name="Wilkins M.J."/>
            <person name="Karaoz U."/>
            <person name="Brodie E.L."/>
            <person name="Williams K.H."/>
            <person name="Hubbard S.S."/>
            <person name="Banfield J.F."/>
        </authorList>
    </citation>
    <scope>NUCLEOTIDE SEQUENCE [LARGE SCALE GENOMIC DNA]</scope>
</reference>
<evidence type="ECO:0000259" key="2">
    <source>
        <dbReference type="PROSITE" id="PS50164"/>
    </source>
</evidence>
<dbReference type="GO" id="GO:0009380">
    <property type="term" value="C:excinuclease repair complex"/>
    <property type="evidence" value="ECO:0007669"/>
    <property type="project" value="TreeGrafter"/>
</dbReference>
<evidence type="ECO:0000259" key="1">
    <source>
        <dbReference type="PROSITE" id="PS50151"/>
    </source>
</evidence>
<dbReference type="PROSITE" id="PS50165">
    <property type="entry name" value="UVRC"/>
    <property type="match status" value="1"/>
</dbReference>
<sequence>MKDAKGALLYVGKAANLKRRVSSYFLRPHDLRIERLVSEIAKIDFKETLNALEALVLESKFIKKYQPPYNIREKDDKSFLYVAVTKEEFPRVFLVRGKGAEAKKYGGFYGPFVSSSNIREALRIVRRIFPFSTHPAKQIVASRALASYGLALSVKPKFGIGRNDMTASRPCFDYEIGLCPGTCAGLISKQEYRKDIRNIKLIFSGKTNRILRSLEKEMKTASKKLDFERAGKLKRQLFALKHIQDSALISDTEVGHWGLEIGHSRRVEGPVLSRVEGYDISNISGQHAVGSMVVFVGGQPAKSNYRKFKIKGIAGPDDTGMIAEVISRRFSGAHDGEWPMPDLIVIDGGKGQVNAAKAALSKRRLSVPVVGIAKGPERKRNDFIGRIPVWADKKVLIRVRDEAHRFAVSYHRKLRAVNFLPDLV</sequence>
<dbReference type="SUPFAM" id="SSF82771">
    <property type="entry name" value="GIY-YIG endonuclease"/>
    <property type="match status" value="1"/>
</dbReference>
<dbReference type="Gene3D" id="4.10.860.10">
    <property type="entry name" value="UVR domain"/>
    <property type="match status" value="1"/>
</dbReference>
<proteinExistence type="predicted"/>
<dbReference type="EMBL" id="MHIY01000015">
    <property type="protein sequence ID" value="OGY59807.1"/>
    <property type="molecule type" value="Genomic_DNA"/>
</dbReference>
<dbReference type="InterPro" id="IPR000305">
    <property type="entry name" value="GIY-YIG_endonuc"/>
</dbReference>
<dbReference type="SMART" id="SM00465">
    <property type="entry name" value="GIYc"/>
    <property type="match status" value="1"/>
</dbReference>
<dbReference type="PROSITE" id="PS50164">
    <property type="entry name" value="GIY_YIG"/>
    <property type="match status" value="1"/>
</dbReference>
<dbReference type="AlphaFoldDB" id="A0A1G1Z833"/>
<accession>A0A1G1Z833</accession>
<dbReference type="Pfam" id="PF02151">
    <property type="entry name" value="UVR"/>
    <property type="match status" value="1"/>
</dbReference>
<evidence type="ECO:0000313" key="5">
    <source>
        <dbReference type="Proteomes" id="UP000178744"/>
    </source>
</evidence>
<dbReference type="PANTHER" id="PTHR30562:SF1">
    <property type="entry name" value="UVRABC SYSTEM PROTEIN C"/>
    <property type="match status" value="1"/>
</dbReference>
<dbReference type="InterPro" id="IPR050066">
    <property type="entry name" value="UvrABC_protein_C"/>
</dbReference>
<dbReference type="InterPro" id="IPR047296">
    <property type="entry name" value="GIY-YIG_UvrC_Cho"/>
</dbReference>
<dbReference type="SUPFAM" id="SSF46600">
    <property type="entry name" value="C-terminal UvrC-binding domain of UvrB"/>
    <property type="match status" value="1"/>
</dbReference>
<dbReference type="CDD" id="cd10434">
    <property type="entry name" value="GIY-YIG_UvrC_Cho"/>
    <property type="match status" value="1"/>
</dbReference>
<dbReference type="Gene3D" id="3.30.420.340">
    <property type="entry name" value="UvrC, RNAse H endonuclease domain"/>
    <property type="match status" value="1"/>
</dbReference>
<dbReference type="Proteomes" id="UP000178744">
    <property type="component" value="Unassembled WGS sequence"/>
</dbReference>
<protein>
    <recommendedName>
        <fullName evidence="6">Excinuclease ABC subunit C</fullName>
    </recommendedName>
</protein>
<dbReference type="InterPro" id="IPR001943">
    <property type="entry name" value="UVR_dom"/>
</dbReference>
<dbReference type="Pfam" id="PF08459">
    <property type="entry name" value="UvrC_RNaseH_dom"/>
    <property type="match status" value="1"/>
</dbReference>
<dbReference type="PROSITE" id="PS50151">
    <property type="entry name" value="UVR"/>
    <property type="match status" value="1"/>
</dbReference>
<dbReference type="GO" id="GO:0009381">
    <property type="term" value="F:excinuclease ABC activity"/>
    <property type="evidence" value="ECO:0007669"/>
    <property type="project" value="InterPro"/>
</dbReference>
<evidence type="ECO:0008006" key="6">
    <source>
        <dbReference type="Google" id="ProtNLM"/>
    </source>
</evidence>
<gene>
    <name evidence="4" type="ORF">A3B23_02865</name>
</gene>
<dbReference type="Gene3D" id="3.40.1440.10">
    <property type="entry name" value="GIY-YIG endonuclease"/>
    <property type="match status" value="1"/>
</dbReference>
<comment type="caution">
    <text evidence="4">The sequence shown here is derived from an EMBL/GenBank/DDBJ whole genome shotgun (WGS) entry which is preliminary data.</text>
</comment>
<dbReference type="InterPro" id="IPR038476">
    <property type="entry name" value="UvrC_RNase_H_dom_sf"/>
</dbReference>
<dbReference type="GO" id="GO:0006289">
    <property type="term" value="P:nucleotide-excision repair"/>
    <property type="evidence" value="ECO:0007669"/>
    <property type="project" value="InterPro"/>
</dbReference>
<dbReference type="PANTHER" id="PTHR30562">
    <property type="entry name" value="UVRC/OXIDOREDUCTASE"/>
    <property type="match status" value="1"/>
</dbReference>
<feature type="domain" description="UVR" evidence="1">
    <location>
        <begin position="208"/>
        <end position="243"/>
    </location>
</feature>
<dbReference type="InterPro" id="IPR001162">
    <property type="entry name" value="UvrC_RNase_H_dom"/>
</dbReference>